<protein>
    <submittedName>
        <fullName evidence="1">Uncharacterized protein</fullName>
    </submittedName>
</protein>
<evidence type="ECO:0000313" key="1">
    <source>
        <dbReference type="EMBL" id="TNN29838.1"/>
    </source>
</evidence>
<dbReference type="AlphaFoldDB" id="A0A4Z2EM64"/>
<sequence>MSHYLYIVHAGNRQRTGRLRLPKACNPIGGETSEPAPTDPRGDVPTLCLRGYRGRVSESDGFLGPDRVRMRFASWTQNLRAVASSDKSGCVSVPFLRLGLIPSNACRRGIRVKALKLAARSVNFVPELSTERPAEQEAGDLMTAWPRSGSAFHRFSAAPGLHFSSILNEFHFLRFYVFPGSTNENE</sequence>
<gene>
    <name evidence="1" type="ORF">EYF80_060012</name>
</gene>
<dbReference type="Proteomes" id="UP000314294">
    <property type="component" value="Unassembled WGS sequence"/>
</dbReference>
<dbReference type="EMBL" id="SRLO01005146">
    <property type="protein sequence ID" value="TNN29838.1"/>
    <property type="molecule type" value="Genomic_DNA"/>
</dbReference>
<keyword evidence="2" id="KW-1185">Reference proteome</keyword>
<name>A0A4Z2EM64_9TELE</name>
<reference evidence="1 2" key="1">
    <citation type="submission" date="2019-03" db="EMBL/GenBank/DDBJ databases">
        <title>First draft genome of Liparis tanakae, snailfish: a comprehensive survey of snailfish specific genes.</title>
        <authorList>
            <person name="Kim W."/>
            <person name="Song I."/>
            <person name="Jeong J.-H."/>
            <person name="Kim D."/>
            <person name="Kim S."/>
            <person name="Ryu S."/>
            <person name="Song J.Y."/>
            <person name="Lee S.K."/>
        </authorList>
    </citation>
    <scope>NUCLEOTIDE SEQUENCE [LARGE SCALE GENOMIC DNA]</scope>
    <source>
        <tissue evidence="1">Muscle</tissue>
    </source>
</reference>
<proteinExistence type="predicted"/>
<comment type="caution">
    <text evidence="1">The sequence shown here is derived from an EMBL/GenBank/DDBJ whole genome shotgun (WGS) entry which is preliminary data.</text>
</comment>
<accession>A0A4Z2EM64</accession>
<organism evidence="1 2">
    <name type="scientific">Liparis tanakae</name>
    <name type="common">Tanaka's snailfish</name>
    <dbReference type="NCBI Taxonomy" id="230148"/>
    <lineage>
        <taxon>Eukaryota</taxon>
        <taxon>Metazoa</taxon>
        <taxon>Chordata</taxon>
        <taxon>Craniata</taxon>
        <taxon>Vertebrata</taxon>
        <taxon>Euteleostomi</taxon>
        <taxon>Actinopterygii</taxon>
        <taxon>Neopterygii</taxon>
        <taxon>Teleostei</taxon>
        <taxon>Neoteleostei</taxon>
        <taxon>Acanthomorphata</taxon>
        <taxon>Eupercaria</taxon>
        <taxon>Perciformes</taxon>
        <taxon>Cottioidei</taxon>
        <taxon>Cottales</taxon>
        <taxon>Liparidae</taxon>
        <taxon>Liparis</taxon>
    </lineage>
</organism>
<evidence type="ECO:0000313" key="2">
    <source>
        <dbReference type="Proteomes" id="UP000314294"/>
    </source>
</evidence>